<proteinExistence type="predicted"/>
<protein>
    <submittedName>
        <fullName evidence="1">Uncharacterized protein</fullName>
    </submittedName>
</protein>
<name>A0ACB9R7Y6_9MYRT</name>
<reference evidence="2" key="1">
    <citation type="journal article" date="2023" name="Front. Plant Sci.">
        <title>Chromosomal-level genome assembly of Melastoma candidum provides insights into trichome evolution.</title>
        <authorList>
            <person name="Zhong Y."/>
            <person name="Wu W."/>
            <person name="Sun C."/>
            <person name="Zou P."/>
            <person name="Liu Y."/>
            <person name="Dai S."/>
            <person name="Zhou R."/>
        </authorList>
    </citation>
    <scope>NUCLEOTIDE SEQUENCE [LARGE SCALE GENOMIC DNA]</scope>
</reference>
<gene>
    <name evidence="1" type="ORF">MLD38_012605</name>
</gene>
<evidence type="ECO:0000313" key="1">
    <source>
        <dbReference type="EMBL" id="KAI4374633.1"/>
    </source>
</evidence>
<keyword evidence="2" id="KW-1185">Reference proteome</keyword>
<accession>A0ACB9R7Y6</accession>
<dbReference type="Proteomes" id="UP001057402">
    <property type="component" value="Chromosome 4"/>
</dbReference>
<sequence>MGKRKRGSESEADGTGGRDSDQYEDSSSDVESGSDYVDEFGGDDEEGHHIGSVSDGEGRDSRRGHDEMEQLEKEYMDLRNKESDVLENLKRHKDEDLLKGHAVKNQKALWDRTLELRFLIQKAFTSSNQLPQDPLRTSFCKTDEKVDEAFKELLTSTKESLNSILELQKALLDNNPAISPTEEGGSAQPSKKYSKDLKELDNDCNDEWKQISEMHRRMATFRDKSVDKWYRKTQVTTGAAAMKNKLHAFNQNITEQVSSHMRDPSRMIKQMQQRRSTVCIFGSVPWHVETSEKEEPNVEGDPELLDDAEFYQQLLKEFFETFDSTSSEAAIYAVRRLQSKKRKIVDRRASKSRKIRYNVHEKLLNFMAPQPMELPPMAPKLFENLFGLKTLKKARYVV</sequence>
<organism evidence="1 2">
    <name type="scientific">Melastoma candidum</name>
    <dbReference type="NCBI Taxonomy" id="119954"/>
    <lineage>
        <taxon>Eukaryota</taxon>
        <taxon>Viridiplantae</taxon>
        <taxon>Streptophyta</taxon>
        <taxon>Embryophyta</taxon>
        <taxon>Tracheophyta</taxon>
        <taxon>Spermatophyta</taxon>
        <taxon>Magnoliopsida</taxon>
        <taxon>eudicotyledons</taxon>
        <taxon>Gunneridae</taxon>
        <taxon>Pentapetalae</taxon>
        <taxon>rosids</taxon>
        <taxon>malvids</taxon>
        <taxon>Myrtales</taxon>
        <taxon>Melastomataceae</taxon>
        <taxon>Melastomatoideae</taxon>
        <taxon>Melastomateae</taxon>
        <taxon>Melastoma</taxon>
    </lineage>
</organism>
<evidence type="ECO:0000313" key="2">
    <source>
        <dbReference type="Proteomes" id="UP001057402"/>
    </source>
</evidence>
<comment type="caution">
    <text evidence="1">The sequence shown here is derived from an EMBL/GenBank/DDBJ whole genome shotgun (WGS) entry which is preliminary data.</text>
</comment>
<dbReference type="EMBL" id="CM042883">
    <property type="protein sequence ID" value="KAI4374633.1"/>
    <property type="molecule type" value="Genomic_DNA"/>
</dbReference>